<dbReference type="PATRIC" id="fig|135735.6.peg.1541"/>
<reference evidence="2" key="2">
    <citation type="submission" date="2015-06" db="EMBL/GenBank/DDBJ databases">
        <title>Genome Sequence of Bacillus endophyticus and Analysis of its Companion Mechanism in the Ketogulonigenium vulgare-Bacillus strain Consortium.</title>
        <authorList>
            <person name="Jia N."/>
            <person name="Du J."/>
            <person name="Ding M.-Z."/>
            <person name="Gao F."/>
            <person name="Yuan Y.-J."/>
        </authorList>
    </citation>
    <scope>NUCLEOTIDE SEQUENCE [LARGE SCALE GENOMIC DNA]</scope>
    <source>
        <strain evidence="2">Hbe603</strain>
    </source>
</reference>
<dbReference type="SUPFAM" id="SSF89447">
    <property type="entry name" value="AbrB/MazE/MraZ-like"/>
    <property type="match status" value="1"/>
</dbReference>
<accession>A0A0H4KGN6</accession>
<dbReference type="AlphaFoldDB" id="A0A0H4KGN6"/>
<dbReference type="Gene3D" id="2.10.260.10">
    <property type="match status" value="1"/>
</dbReference>
<dbReference type="EMBL" id="CP011974">
    <property type="protein sequence ID" value="AKO91971.1"/>
    <property type="molecule type" value="Genomic_DNA"/>
</dbReference>
<dbReference type="Proteomes" id="UP000036202">
    <property type="component" value="Chromosome"/>
</dbReference>
<sequence>MASKKLMDIGNSKAVYLPKKALKEMGVENEVDVFYDSLTQEIVIRNVKTASSQDNRLKRLVKDAVIEALSDKDK</sequence>
<protein>
    <recommendedName>
        <fullName evidence="3">SpoVT-AbrB domain-containing protein</fullName>
    </recommendedName>
</protein>
<keyword evidence="2" id="KW-1185">Reference proteome</keyword>
<dbReference type="KEGG" id="beo:BEH_07585"/>
<evidence type="ECO:0000313" key="1">
    <source>
        <dbReference type="EMBL" id="AKO91971.1"/>
    </source>
</evidence>
<dbReference type="RefSeq" id="WP_046216932.1">
    <property type="nucleotide sequence ID" value="NZ_CP011974.1"/>
</dbReference>
<organism evidence="1 2">
    <name type="scientific">Priestia filamentosa</name>
    <dbReference type="NCBI Taxonomy" id="1402861"/>
    <lineage>
        <taxon>Bacteria</taxon>
        <taxon>Bacillati</taxon>
        <taxon>Bacillota</taxon>
        <taxon>Bacilli</taxon>
        <taxon>Bacillales</taxon>
        <taxon>Bacillaceae</taxon>
        <taxon>Priestia</taxon>
    </lineage>
</organism>
<evidence type="ECO:0008006" key="3">
    <source>
        <dbReference type="Google" id="ProtNLM"/>
    </source>
</evidence>
<gene>
    <name evidence="1" type="ORF">BEH_07585</name>
</gene>
<dbReference type="InterPro" id="IPR037914">
    <property type="entry name" value="SpoVT-AbrB_sf"/>
</dbReference>
<evidence type="ECO:0000313" key="2">
    <source>
        <dbReference type="Proteomes" id="UP000036202"/>
    </source>
</evidence>
<reference evidence="1 2" key="1">
    <citation type="journal article" date="2015" name="PLoS ONE">
        <title>Genome Sequence of Bacillus endophyticus and Analysis of Its Companion Mechanism in the Ketogulonigenium vulgare-Bacillus Strain Consortium.</title>
        <authorList>
            <person name="Jia N."/>
            <person name="Du J."/>
            <person name="Ding M.Z."/>
            <person name="Gao F."/>
            <person name="Yuan Y.J."/>
        </authorList>
    </citation>
    <scope>NUCLEOTIDE SEQUENCE [LARGE SCALE GENOMIC DNA]</scope>
    <source>
        <strain evidence="1 2">Hbe603</strain>
    </source>
</reference>
<name>A0A0H4KGN6_9BACI</name>
<proteinExistence type="predicted"/>